<dbReference type="RefSeq" id="XP_029221598.1">
    <property type="nucleotide sequence ID" value="XM_029362633.1"/>
</dbReference>
<dbReference type="SMART" id="SM00709">
    <property type="entry name" value="Zpr1"/>
    <property type="match status" value="2"/>
</dbReference>
<dbReference type="InterPro" id="IPR042452">
    <property type="entry name" value="ZPR1_Znf1/2"/>
</dbReference>
<comment type="caution">
    <text evidence="7">The sequence shown here is derived from an EMBL/GenBank/DDBJ whole genome shotgun (WGS) entry which is preliminary data.</text>
</comment>
<evidence type="ECO:0000256" key="1">
    <source>
        <dbReference type="ARBA" id="ARBA00008354"/>
    </source>
</evidence>
<dbReference type="VEuPathDB" id="ToxoDB:BESB_040470"/>
<dbReference type="Proteomes" id="UP000224006">
    <property type="component" value="Chromosome II"/>
</dbReference>
<feature type="compositionally biased region" description="Basic and acidic residues" evidence="5">
    <location>
        <begin position="1"/>
        <end position="18"/>
    </location>
</feature>
<proteinExistence type="inferred from homology"/>
<dbReference type="STRING" id="94643.A0A2A9MI63"/>
<feature type="region of interest" description="Disordered" evidence="5">
    <location>
        <begin position="552"/>
        <end position="572"/>
    </location>
</feature>
<gene>
    <name evidence="7" type="ORF">BESB_040470</name>
</gene>
<keyword evidence="2" id="KW-0479">Metal-binding</keyword>
<dbReference type="OrthoDB" id="308464at2759"/>
<evidence type="ECO:0000256" key="2">
    <source>
        <dbReference type="ARBA" id="ARBA00022723"/>
    </source>
</evidence>
<dbReference type="Gene3D" id="2.60.120.1040">
    <property type="entry name" value="ZPR1, A/B domain"/>
    <property type="match status" value="2"/>
</dbReference>
<accession>A0A2A9MI63</accession>
<dbReference type="KEGG" id="bbes:BESB_040470"/>
<evidence type="ECO:0000313" key="7">
    <source>
        <dbReference type="EMBL" id="PFH37589.1"/>
    </source>
</evidence>
<keyword evidence="4" id="KW-0862">Zinc</keyword>
<organism evidence="7 8">
    <name type="scientific">Besnoitia besnoiti</name>
    <name type="common">Apicomplexan protozoan</name>
    <dbReference type="NCBI Taxonomy" id="94643"/>
    <lineage>
        <taxon>Eukaryota</taxon>
        <taxon>Sar</taxon>
        <taxon>Alveolata</taxon>
        <taxon>Apicomplexa</taxon>
        <taxon>Conoidasida</taxon>
        <taxon>Coccidia</taxon>
        <taxon>Eucoccidiorida</taxon>
        <taxon>Eimeriorina</taxon>
        <taxon>Sarcocystidae</taxon>
        <taxon>Besnoitia</taxon>
    </lineage>
</organism>
<dbReference type="NCBIfam" id="TIGR00310">
    <property type="entry name" value="ZPR1_znf"/>
    <property type="match status" value="2"/>
</dbReference>
<comment type="similarity">
    <text evidence="1">Belongs to the ZPR1 family.</text>
</comment>
<dbReference type="InterPro" id="IPR040141">
    <property type="entry name" value="ZPR1"/>
</dbReference>
<feature type="domain" description="Zinc finger ZPR1-type" evidence="6">
    <location>
        <begin position="310"/>
        <end position="471"/>
    </location>
</feature>
<sequence length="572" mass="63699">MALEEKKPEGEEARAKREEEEDELLRNLTEVESMCPSCEENGKTLLLLHKIPHFKEIILVSFSCPHCNYSNREVQSAAALAPQGVRLELTVRRPADFDRQLVKGEHATVILKELEIEIPPKRERGELTTVEGLTRHMIETLRLDQPARRVQCPQVAEQIDQVILKLVRCIASDALETPWTLILDDPSGNSYIEALPAAAEAAAEVPAGTSPEDFAPLDGGKARDFQVRITRYERSKEQLHAMGFYEAQNDEKRAGEEEREGADIPAQLREGAKPHVWDLSQPLPEDVKATAARDEKDKVLEEDYVFSLPVACPHCGTEGSNNVCEIDVPGFRRCLIFSFLCQNCGGRHSEIKAAGAFGPTGRRWILIVENAEDLNRDVLKSDTAVVEIPSLDFSMQGGVQGGEFTTVEGLLGKLAEALGESAPFACGDSAPTEKREKMSEVIEKIRALEKGENLPFTFIVDDCADMSFIGRRRSALLEEKNRHRKAKEADQPAEKAEGKREDAESSATHYKDGEAREELAEIVDEKLSEEDIKKAKEGDVLLAVQVDAQLTTERYKRTKEQEDDLGLTDMQV</sequence>
<keyword evidence="8" id="KW-1185">Reference proteome</keyword>
<dbReference type="GO" id="GO:0008270">
    <property type="term" value="F:zinc ion binding"/>
    <property type="evidence" value="ECO:0007669"/>
    <property type="project" value="UniProtKB-KW"/>
</dbReference>
<reference evidence="7 8" key="1">
    <citation type="submission" date="2017-09" db="EMBL/GenBank/DDBJ databases">
        <title>Genome sequencing of Besnoitia besnoiti strain Bb-Ger1.</title>
        <authorList>
            <person name="Schares G."/>
            <person name="Venepally P."/>
            <person name="Lorenzi H.A."/>
        </authorList>
    </citation>
    <scope>NUCLEOTIDE SEQUENCE [LARGE SCALE GENOMIC DNA]</scope>
    <source>
        <strain evidence="7 8">Bb-Ger1</strain>
    </source>
</reference>
<feature type="domain" description="Zinc finger ZPR1-type" evidence="6">
    <location>
        <begin position="33"/>
        <end position="194"/>
    </location>
</feature>
<feature type="region of interest" description="Disordered" evidence="5">
    <location>
        <begin position="480"/>
        <end position="517"/>
    </location>
</feature>
<evidence type="ECO:0000256" key="4">
    <source>
        <dbReference type="ARBA" id="ARBA00022833"/>
    </source>
</evidence>
<dbReference type="PANTHER" id="PTHR10876">
    <property type="entry name" value="ZINC FINGER PROTEIN ZPR1"/>
    <property type="match status" value="1"/>
</dbReference>
<dbReference type="Pfam" id="PF22794">
    <property type="entry name" value="jr-ZPR1"/>
    <property type="match status" value="2"/>
</dbReference>
<name>A0A2A9MI63_BESBE</name>
<protein>
    <submittedName>
        <fullName evidence="7">ZPR1 zinc finger domain-containing protein</fullName>
    </submittedName>
</protein>
<dbReference type="FunFam" id="2.20.25.420:FF:000001">
    <property type="entry name" value="Zinc finger protein ZPR1"/>
    <property type="match status" value="1"/>
</dbReference>
<dbReference type="Gene3D" id="2.20.25.420">
    <property type="entry name" value="ZPR1, zinc finger domain"/>
    <property type="match status" value="2"/>
</dbReference>
<keyword evidence="3" id="KW-0863">Zinc-finger</keyword>
<evidence type="ECO:0000313" key="8">
    <source>
        <dbReference type="Proteomes" id="UP000224006"/>
    </source>
</evidence>
<dbReference type="GeneID" id="40309028"/>
<evidence type="ECO:0000256" key="5">
    <source>
        <dbReference type="SAM" id="MobiDB-lite"/>
    </source>
</evidence>
<evidence type="ECO:0000259" key="6">
    <source>
        <dbReference type="SMART" id="SM00709"/>
    </source>
</evidence>
<dbReference type="GO" id="GO:0005634">
    <property type="term" value="C:nucleus"/>
    <property type="evidence" value="ECO:0007669"/>
    <property type="project" value="TreeGrafter"/>
</dbReference>
<dbReference type="EMBL" id="NWUJ01000002">
    <property type="protein sequence ID" value="PFH37589.1"/>
    <property type="molecule type" value="Genomic_DNA"/>
</dbReference>
<evidence type="ECO:0000256" key="3">
    <source>
        <dbReference type="ARBA" id="ARBA00022771"/>
    </source>
</evidence>
<dbReference type="InterPro" id="IPR042451">
    <property type="entry name" value="ZPR1_A/B_dom"/>
</dbReference>
<dbReference type="InterPro" id="IPR004457">
    <property type="entry name" value="Znf_ZPR1"/>
</dbReference>
<feature type="region of interest" description="Disordered" evidence="5">
    <location>
        <begin position="1"/>
        <end position="22"/>
    </location>
</feature>
<dbReference type="PANTHER" id="PTHR10876:SF0">
    <property type="entry name" value="ZINC FINGER PROTEIN ZPR1"/>
    <property type="match status" value="1"/>
</dbReference>
<dbReference type="Pfam" id="PF03367">
    <property type="entry name" value="Zn_ribbon_ZPR1"/>
    <property type="match status" value="2"/>
</dbReference>
<dbReference type="InterPro" id="IPR056180">
    <property type="entry name" value="ZPR1_jr_dom"/>
</dbReference>
<dbReference type="AlphaFoldDB" id="A0A2A9MI63"/>